<keyword evidence="1" id="KW-0560">Oxidoreductase</keyword>
<dbReference type="Pfam" id="PF00106">
    <property type="entry name" value="adh_short"/>
    <property type="match status" value="1"/>
</dbReference>
<sequence length="268" mass="29640">MPRNIVITGATSGLGKYVAETLLGGDDHVILIGRNRELLAGIARNHENSSFYVADFSSQSDVKSVAVQIARDFPRIDIVLCNAGILGREKPHITADGVEETFMINYLSHYILLCELFSVKTVPRVIITGSQAARWYTINFDDLMCLDSYKPLHAYGNSKACLQMLGCWIFTLVPETSVYIIDPGTFRSGIARSRAGWFQAIYNFAKWGMRSPATAAKDIMAILDGREFPGGKIIRRGKVKDLSFSTEEFGKLIEKSTALSGCDISRII</sequence>
<evidence type="ECO:0000313" key="3">
    <source>
        <dbReference type="Proteomes" id="UP001139409"/>
    </source>
</evidence>
<dbReference type="PANTHER" id="PTHR43157">
    <property type="entry name" value="PHOSPHATIDYLINOSITOL-GLYCAN BIOSYNTHESIS CLASS F PROTEIN-RELATED"/>
    <property type="match status" value="1"/>
</dbReference>
<gene>
    <name evidence="2" type="ORF">LDX50_30315</name>
</gene>
<dbReference type="SUPFAM" id="SSF51735">
    <property type="entry name" value="NAD(P)-binding Rossmann-fold domains"/>
    <property type="match status" value="1"/>
</dbReference>
<dbReference type="PANTHER" id="PTHR43157:SF31">
    <property type="entry name" value="PHOSPHATIDYLINOSITOL-GLYCAN BIOSYNTHESIS CLASS F PROTEIN"/>
    <property type="match status" value="1"/>
</dbReference>
<evidence type="ECO:0000256" key="1">
    <source>
        <dbReference type="ARBA" id="ARBA00023002"/>
    </source>
</evidence>
<accession>A0A9X1HWN6</accession>
<dbReference type="RefSeq" id="WP_225700066.1">
    <property type="nucleotide sequence ID" value="NZ_JAIXNE010000011.1"/>
</dbReference>
<dbReference type="EMBL" id="JAIXNE010000011">
    <property type="protein sequence ID" value="MCA6079206.1"/>
    <property type="molecule type" value="Genomic_DNA"/>
</dbReference>
<protein>
    <submittedName>
        <fullName evidence="2">SDR family NAD(P)-dependent oxidoreductase</fullName>
    </submittedName>
</protein>
<keyword evidence="3" id="KW-1185">Reference proteome</keyword>
<dbReference type="AlphaFoldDB" id="A0A9X1HWN6"/>
<dbReference type="InterPro" id="IPR036291">
    <property type="entry name" value="NAD(P)-bd_dom_sf"/>
</dbReference>
<dbReference type="GO" id="GO:0016491">
    <property type="term" value="F:oxidoreductase activity"/>
    <property type="evidence" value="ECO:0007669"/>
    <property type="project" value="UniProtKB-KW"/>
</dbReference>
<dbReference type="Gene3D" id="3.40.50.720">
    <property type="entry name" value="NAD(P)-binding Rossmann-like Domain"/>
    <property type="match status" value="1"/>
</dbReference>
<comment type="caution">
    <text evidence="2">The sequence shown here is derived from an EMBL/GenBank/DDBJ whole genome shotgun (WGS) entry which is preliminary data.</text>
</comment>
<proteinExistence type="predicted"/>
<dbReference type="Proteomes" id="UP001139409">
    <property type="component" value="Unassembled WGS sequence"/>
</dbReference>
<organism evidence="2 3">
    <name type="scientific">Fulvivirga sedimenti</name>
    <dbReference type="NCBI Taxonomy" id="2879465"/>
    <lineage>
        <taxon>Bacteria</taxon>
        <taxon>Pseudomonadati</taxon>
        <taxon>Bacteroidota</taxon>
        <taxon>Cytophagia</taxon>
        <taxon>Cytophagales</taxon>
        <taxon>Fulvivirgaceae</taxon>
        <taxon>Fulvivirga</taxon>
    </lineage>
</organism>
<evidence type="ECO:0000313" key="2">
    <source>
        <dbReference type="EMBL" id="MCA6079206.1"/>
    </source>
</evidence>
<dbReference type="InterPro" id="IPR002347">
    <property type="entry name" value="SDR_fam"/>
</dbReference>
<dbReference type="PRINTS" id="PR00081">
    <property type="entry name" value="GDHRDH"/>
</dbReference>
<reference evidence="2" key="1">
    <citation type="submission" date="2021-09" db="EMBL/GenBank/DDBJ databases">
        <title>Fulvivirga sp. isolated from coastal sediment.</title>
        <authorList>
            <person name="Yu H."/>
        </authorList>
    </citation>
    <scope>NUCLEOTIDE SEQUENCE</scope>
    <source>
        <strain evidence="2">1062</strain>
    </source>
</reference>
<name>A0A9X1HWN6_9BACT</name>